<organism evidence="5 6">
    <name type="scientific">Cryptococcus gattii EJB2</name>
    <dbReference type="NCBI Taxonomy" id="1296103"/>
    <lineage>
        <taxon>Eukaryota</taxon>
        <taxon>Fungi</taxon>
        <taxon>Dikarya</taxon>
        <taxon>Basidiomycota</taxon>
        <taxon>Agaricomycotina</taxon>
        <taxon>Tremellomycetes</taxon>
        <taxon>Tremellales</taxon>
        <taxon>Cryptococcaceae</taxon>
        <taxon>Cryptococcus</taxon>
        <taxon>Cryptococcus gattii species complex</taxon>
    </lineage>
</organism>
<evidence type="ECO:0000313" key="6">
    <source>
        <dbReference type="Proteomes" id="UP000054272"/>
    </source>
</evidence>
<dbReference type="SMART" id="SM01197">
    <property type="entry name" value="FANCL_C"/>
    <property type="match status" value="1"/>
</dbReference>
<feature type="coiled-coil region" evidence="2">
    <location>
        <begin position="127"/>
        <end position="154"/>
    </location>
</feature>
<evidence type="ECO:0000256" key="3">
    <source>
        <dbReference type="SAM" id="MobiDB-lite"/>
    </source>
</evidence>
<dbReference type="PROSITE" id="PS50089">
    <property type="entry name" value="ZF_RING_2"/>
    <property type="match status" value="1"/>
</dbReference>
<gene>
    <name evidence="5" type="ORF">I306_00476</name>
</gene>
<accession>A0ABR5C3D9</accession>
<dbReference type="PANTHER" id="PTHR46569:SF1">
    <property type="entry name" value="E3 UBIQUITIN-PROTEIN LIGASE RFWD3-RELATED"/>
    <property type="match status" value="1"/>
</dbReference>
<proteinExistence type="predicted"/>
<dbReference type="Proteomes" id="UP000054272">
    <property type="component" value="Unassembled WGS sequence"/>
</dbReference>
<dbReference type="EMBL" id="KN848565">
    <property type="protein sequence ID" value="KIR82412.1"/>
    <property type="molecule type" value="Genomic_DNA"/>
</dbReference>
<evidence type="ECO:0000313" key="5">
    <source>
        <dbReference type="EMBL" id="KIR82412.1"/>
    </source>
</evidence>
<dbReference type="SUPFAM" id="SSF57850">
    <property type="entry name" value="RING/U-box"/>
    <property type="match status" value="1"/>
</dbReference>
<dbReference type="Gene3D" id="3.30.40.10">
    <property type="entry name" value="Zinc/RING finger domain, C3HC4 (zinc finger)"/>
    <property type="match status" value="1"/>
</dbReference>
<sequence length="704" mass="78583">MGRRLEDASCAICIDSLFNKRDDLDDIIPIATCECGHVFHEPCLLEWFKSQSQAYLAAAREAGIPGRHGSPTLSDAPVECPSCRAECFADPVTGNPIIYRLYITFDGRSSSVQPASSPLRREVDQQAKRREEEALRLARRAKNLTEEVNGLGAESMEEEMGGLIKKTEGLVKDLELSAKAASGIKTYVGGLIVAVNKLRSVLEDHPVIHALQGKIFQLESTLKETNAEMKTIIPNEIRKAKEAEQAKADKKIKRIMDELEVIQRELEKEKVARRAGKKEMDERAKENEKKMLNLESQLRREAKEKEDLQATLRERTKMLKMYQSKADSRKELKAKVQRLEAENARLQADLKASTNAPQSSRMISSRFVSPEAFDHLPNKWASPQRDIKYDEILSDNDDPSIQEILPFDRDLVGPHACLHTSRAQLIPPTSADESSLLIDMPSFHDDSLRHATGLPGSPKRSGSRKDLDTRQHPTARTISFDLDDGLKRRKISKSKYFPVSSSSGFGSVGDMKEQVRGKERAREKEGVKEHRPRKRDRKGGDLFGSDAEEPGAEDKEVPDPQSRQNRINPFAASKRSTSSCAKLPPTSAILIPHSSPQRATFCPDSEPDHQLELDGNNDGKNSPGYMVVEPKRVPLRMKEKEQVKDTCNVSDKGKGKEMMGAGSLGKQKGSEQKSVVDWLGIRDQNGRPKAGTSLMLGRQIKKKL</sequence>
<dbReference type="SMART" id="SM00184">
    <property type="entry name" value="RING"/>
    <property type="match status" value="1"/>
</dbReference>
<dbReference type="PANTHER" id="PTHR46569">
    <property type="entry name" value="E3 UBIQUITIN-PROTEIN LIGASE TRAIP"/>
    <property type="match status" value="1"/>
</dbReference>
<dbReference type="InterPro" id="IPR013083">
    <property type="entry name" value="Znf_RING/FYVE/PHD"/>
</dbReference>
<dbReference type="Pfam" id="PF13639">
    <property type="entry name" value="zf-RING_2"/>
    <property type="match status" value="1"/>
</dbReference>
<evidence type="ECO:0000256" key="1">
    <source>
        <dbReference type="PROSITE-ProRule" id="PRU00175"/>
    </source>
</evidence>
<dbReference type="InterPro" id="IPR052639">
    <property type="entry name" value="TRAIP_ubiq-protein_ligase"/>
</dbReference>
<feature type="coiled-coil region" evidence="2">
    <location>
        <begin position="208"/>
        <end position="356"/>
    </location>
</feature>
<keyword evidence="2" id="KW-0175">Coiled coil</keyword>
<feature type="compositionally biased region" description="Basic and acidic residues" evidence="3">
    <location>
        <begin position="629"/>
        <end position="644"/>
    </location>
</feature>
<keyword evidence="1" id="KW-0863">Zinc-finger</keyword>
<keyword evidence="1" id="KW-0479">Metal-binding</keyword>
<name>A0ABR5C3D9_9TREE</name>
<evidence type="ECO:0000256" key="2">
    <source>
        <dbReference type="SAM" id="Coils"/>
    </source>
</evidence>
<feature type="region of interest" description="Disordered" evidence="3">
    <location>
        <begin position="502"/>
        <end position="672"/>
    </location>
</feature>
<dbReference type="CDD" id="cd16448">
    <property type="entry name" value="RING-H2"/>
    <property type="match status" value="1"/>
</dbReference>
<feature type="domain" description="RING-type" evidence="4">
    <location>
        <begin position="10"/>
        <end position="84"/>
    </location>
</feature>
<evidence type="ECO:0000259" key="4">
    <source>
        <dbReference type="PROSITE" id="PS50089"/>
    </source>
</evidence>
<feature type="compositionally biased region" description="Basic and acidic residues" evidence="3">
    <location>
        <begin position="510"/>
        <end position="529"/>
    </location>
</feature>
<protein>
    <recommendedName>
        <fullName evidence="4">RING-type domain-containing protein</fullName>
    </recommendedName>
</protein>
<feature type="region of interest" description="Disordered" evidence="3">
    <location>
        <begin position="447"/>
        <end position="481"/>
    </location>
</feature>
<keyword evidence="1" id="KW-0862">Zinc</keyword>
<keyword evidence="6" id="KW-1185">Reference proteome</keyword>
<dbReference type="InterPro" id="IPR001841">
    <property type="entry name" value="Znf_RING"/>
</dbReference>
<reference evidence="5 6" key="1">
    <citation type="submission" date="2015-01" db="EMBL/GenBank/DDBJ databases">
        <title>The Genome Sequence of Cryptococcus gattii EJB2.</title>
        <authorList>
            <consortium name="The Broad Institute Genomics Platform"/>
            <person name="Cuomo C."/>
            <person name="Litvintseva A."/>
            <person name="Chen Y."/>
            <person name="Heitman J."/>
            <person name="Sun S."/>
            <person name="Springer D."/>
            <person name="Dromer F."/>
            <person name="Young S."/>
            <person name="Zeng Q."/>
            <person name="Gargeya S."/>
            <person name="Abouelleil A."/>
            <person name="Alvarado L."/>
            <person name="Chapman S.B."/>
            <person name="Gainer-Dewar J."/>
            <person name="Goldberg J."/>
            <person name="Griggs A."/>
            <person name="Gujja S."/>
            <person name="Hansen M."/>
            <person name="Howarth C."/>
            <person name="Imamovic A."/>
            <person name="Larimer J."/>
            <person name="Murphy C."/>
            <person name="Naylor J."/>
            <person name="Pearson M."/>
            <person name="Priest M."/>
            <person name="Roberts A."/>
            <person name="Saif S."/>
            <person name="Shea T."/>
            <person name="Sykes S."/>
            <person name="Wortman J."/>
            <person name="Nusbaum C."/>
            <person name="Birren B."/>
        </authorList>
    </citation>
    <scope>NUCLEOTIDE SEQUENCE [LARGE SCALE GENOMIC DNA]</scope>
    <source>
        <strain evidence="5 6">EJB2</strain>
    </source>
</reference>